<feature type="domain" description="NADH:quinone oxidoreductase/Mrp antiporter transmembrane" evidence="8">
    <location>
        <begin position="129"/>
        <end position="429"/>
    </location>
</feature>
<dbReference type="NCBIfam" id="TIGR01770">
    <property type="entry name" value="NDH_I_N"/>
    <property type="match status" value="1"/>
</dbReference>
<feature type="transmembrane region" description="Helical" evidence="6">
    <location>
        <begin position="133"/>
        <end position="154"/>
    </location>
</feature>
<proteinExistence type="inferred from homology"/>
<feature type="transmembrane region" description="Helical" evidence="6">
    <location>
        <begin position="278"/>
        <end position="301"/>
    </location>
</feature>
<feature type="transmembrane region" description="Helical" evidence="6">
    <location>
        <begin position="308"/>
        <end position="329"/>
    </location>
</feature>
<dbReference type="GO" id="GO:0042773">
    <property type="term" value="P:ATP synthesis coupled electron transport"/>
    <property type="evidence" value="ECO:0007669"/>
    <property type="project" value="InterPro"/>
</dbReference>
<dbReference type="InterPro" id="IPR010096">
    <property type="entry name" value="NADH-Q_OxRdtase_suN/2"/>
</dbReference>
<evidence type="ECO:0000256" key="3">
    <source>
        <dbReference type="ARBA" id="ARBA00022692"/>
    </source>
</evidence>
<dbReference type="InterPro" id="IPR001750">
    <property type="entry name" value="ND/Mrp_TM"/>
</dbReference>
<evidence type="ECO:0000256" key="4">
    <source>
        <dbReference type="ARBA" id="ARBA00022989"/>
    </source>
</evidence>
<dbReference type="EC" id="7.1.1.-" evidence="6"/>
<keyword evidence="5 6" id="KW-0472">Membrane</keyword>
<dbReference type="HAMAP" id="MF_00445">
    <property type="entry name" value="NDH1_NuoN_1"/>
    <property type="match status" value="1"/>
</dbReference>
<evidence type="ECO:0000256" key="7">
    <source>
        <dbReference type="RuleBase" id="RU000320"/>
    </source>
</evidence>
<reference evidence="9 10" key="1">
    <citation type="submission" date="2017-11" db="EMBL/GenBank/DDBJ databases">
        <title>Evolution of Phototrophy in the Chloroflexi Phylum Driven by Horizontal Gene Transfer.</title>
        <authorList>
            <person name="Ward L.M."/>
            <person name="Hemp J."/>
            <person name="Shih P.M."/>
            <person name="Mcglynn S.E."/>
            <person name="Fischer W."/>
        </authorList>
    </citation>
    <scope>NUCLEOTIDE SEQUENCE [LARGE SCALE GENOMIC DNA]</scope>
    <source>
        <strain evidence="9">JP3_7</strain>
    </source>
</reference>
<feature type="transmembrane region" description="Helical" evidence="6">
    <location>
        <begin position="83"/>
        <end position="103"/>
    </location>
</feature>
<comment type="caution">
    <text evidence="9">The sequence shown here is derived from an EMBL/GenBank/DDBJ whole genome shotgun (WGS) entry which is preliminary data.</text>
</comment>
<sequence length="497" mass="52973">MAGSFVEFNPAEFLGILPEILLLLWSMVVLAFDLVSGRSLRRRTLGLTAAIGMIVILVVTIVSRPAESQTLLGGMIRNDLYTFVFRIIFIAAGALTCLVSIDFRSMRIGSEYYAIIIFTTIAMSLMAGANDLIMLFLATESSSLSLYLLAGFYRGNKLSAEAGTKYFIFGAVASAVMLFGLSLFYGLSGGATGYQAIARALLNPDLRVPVSFAALLVLVGFAFKTSAFPFHFWAPDVYQGAPTPISGYISTASKAAGFAILMRFLFYTLPPGTSEASLTWAALMQPLAILTMVIGGLLALVQNNVKRMLAYSSVAQAGYILVGVTALAANQFNRAEALAAVIFYIATYMLTNICAFAVVGLVSERVGGDDIQHFNGLGRRAPYLALGMAAALVSLLGAPPLVGFVAKLLIFAPAIGVNLVALVVIAIIMVLVSVVYYLNVVRAMYVERTERDAQPFHVPAPTGAVVLLTAVAIALLTIVSPPFWNLAIEAAQAFFPG</sequence>
<dbReference type="GO" id="GO:0012505">
    <property type="term" value="C:endomembrane system"/>
    <property type="evidence" value="ECO:0007669"/>
    <property type="project" value="UniProtKB-SubCell"/>
</dbReference>
<dbReference type="Pfam" id="PF00361">
    <property type="entry name" value="Proton_antipo_M"/>
    <property type="match status" value="1"/>
</dbReference>
<keyword evidence="6" id="KW-0830">Ubiquinone</keyword>
<evidence type="ECO:0000256" key="5">
    <source>
        <dbReference type="ARBA" id="ARBA00023136"/>
    </source>
</evidence>
<comment type="subcellular location">
    <subcellularLocation>
        <location evidence="6">Cell membrane</location>
        <topology evidence="6">Multi-pass membrane protein</topology>
    </subcellularLocation>
    <subcellularLocation>
        <location evidence="1">Endomembrane system</location>
        <topology evidence="1">Multi-pass membrane protein</topology>
    </subcellularLocation>
    <subcellularLocation>
        <location evidence="7">Membrane</location>
        <topology evidence="7">Multi-pass membrane protein</topology>
    </subcellularLocation>
</comment>
<dbReference type="AlphaFoldDB" id="A0A2M8QCG8"/>
<evidence type="ECO:0000256" key="6">
    <source>
        <dbReference type="HAMAP-Rule" id="MF_00445"/>
    </source>
</evidence>
<evidence type="ECO:0000313" key="10">
    <source>
        <dbReference type="Proteomes" id="UP000230790"/>
    </source>
</evidence>
<feature type="transmembrane region" description="Helical" evidence="6">
    <location>
        <begin position="458"/>
        <end position="479"/>
    </location>
</feature>
<accession>A0A2M8QCG8</accession>
<feature type="transmembrane region" description="Helical" evidence="6">
    <location>
        <begin position="110"/>
        <end position="127"/>
    </location>
</feature>
<feature type="transmembrane region" description="Helical" evidence="6">
    <location>
        <begin position="341"/>
        <end position="362"/>
    </location>
</feature>
<feature type="transmembrane region" description="Helical" evidence="6">
    <location>
        <begin position="383"/>
        <end position="402"/>
    </location>
</feature>
<dbReference type="GO" id="GO:0008137">
    <property type="term" value="F:NADH dehydrogenase (ubiquinone) activity"/>
    <property type="evidence" value="ECO:0007669"/>
    <property type="project" value="InterPro"/>
</dbReference>
<evidence type="ECO:0000259" key="8">
    <source>
        <dbReference type="Pfam" id="PF00361"/>
    </source>
</evidence>
<keyword evidence="4 6" id="KW-1133">Transmembrane helix</keyword>
<keyword evidence="2 6" id="KW-1003">Cell membrane</keyword>
<feature type="transmembrane region" description="Helical" evidence="6">
    <location>
        <begin position="13"/>
        <end position="32"/>
    </location>
</feature>
<evidence type="ECO:0000256" key="1">
    <source>
        <dbReference type="ARBA" id="ARBA00004127"/>
    </source>
</evidence>
<keyword evidence="6" id="KW-1278">Translocase</keyword>
<comment type="subunit">
    <text evidence="6">NDH-1 is composed of 14 different subunits. Subunits NuoA, H, J, K, L, M, N constitute the membrane sector of the complex.</text>
</comment>
<dbReference type="GO" id="GO:0048038">
    <property type="term" value="F:quinone binding"/>
    <property type="evidence" value="ECO:0007669"/>
    <property type="project" value="UniProtKB-KW"/>
</dbReference>
<evidence type="ECO:0000256" key="2">
    <source>
        <dbReference type="ARBA" id="ARBA00022475"/>
    </source>
</evidence>
<name>A0A2M8QCG8_9CHLR</name>
<evidence type="ECO:0000313" key="9">
    <source>
        <dbReference type="EMBL" id="PJF47497.1"/>
    </source>
</evidence>
<comment type="function">
    <text evidence="6">NDH-1 shuttles electrons from NADH, via FMN and iron-sulfur (Fe-S) centers, to quinones in the respiratory chain. The immediate electron acceptor for the enzyme in this species is believed to be ubiquinone. Couples the redox reaction to proton translocation (for every two electrons transferred, four hydrogen ions are translocated across the cytoplasmic membrane), and thus conserves the redox energy in a proton gradient.</text>
</comment>
<feature type="transmembrane region" description="Helical" evidence="6">
    <location>
        <begin position="208"/>
        <end position="233"/>
    </location>
</feature>
<dbReference type="GO" id="GO:0050136">
    <property type="term" value="F:NADH dehydrogenase (quinone) (non-electrogenic) activity"/>
    <property type="evidence" value="ECO:0007669"/>
    <property type="project" value="UniProtKB-UniRule"/>
</dbReference>
<keyword evidence="6" id="KW-0874">Quinone</keyword>
<feature type="transmembrane region" description="Helical" evidence="6">
    <location>
        <begin position="166"/>
        <end position="188"/>
    </location>
</feature>
<protein>
    <recommendedName>
        <fullName evidence="6">NADH-quinone oxidoreductase subunit N</fullName>
        <ecNumber evidence="6">7.1.1.-</ecNumber>
    </recommendedName>
    <alternativeName>
        <fullName evidence="6">NADH dehydrogenase I subunit N</fullName>
    </alternativeName>
    <alternativeName>
        <fullName evidence="6">NDH-1 subunit N</fullName>
    </alternativeName>
</protein>
<feature type="transmembrane region" description="Helical" evidence="6">
    <location>
        <begin position="408"/>
        <end position="438"/>
    </location>
</feature>
<comment type="similarity">
    <text evidence="6">Belongs to the complex I subunit 2 family.</text>
</comment>
<keyword evidence="3 6" id="KW-0812">Transmembrane</keyword>
<gene>
    <name evidence="6" type="primary">nuoN</name>
    <name evidence="9" type="ORF">CUN48_08340</name>
</gene>
<keyword evidence="6" id="KW-0520">NAD</keyword>
<organism evidence="9 10">
    <name type="scientific">Candidatus Thermofonsia Clade 3 bacterium</name>
    <dbReference type="NCBI Taxonomy" id="2364212"/>
    <lineage>
        <taxon>Bacteria</taxon>
        <taxon>Bacillati</taxon>
        <taxon>Chloroflexota</taxon>
        <taxon>Candidatus Thermofontia</taxon>
        <taxon>Candidatus Thermofonsia Clade 3</taxon>
    </lineage>
</organism>
<dbReference type="GO" id="GO:0005886">
    <property type="term" value="C:plasma membrane"/>
    <property type="evidence" value="ECO:0007669"/>
    <property type="project" value="UniProtKB-SubCell"/>
</dbReference>
<feature type="transmembrane region" description="Helical" evidence="6">
    <location>
        <begin position="44"/>
        <end position="63"/>
    </location>
</feature>
<dbReference type="PANTHER" id="PTHR22773">
    <property type="entry name" value="NADH DEHYDROGENASE"/>
    <property type="match status" value="1"/>
</dbReference>
<keyword evidence="6" id="KW-0813">Transport</keyword>
<feature type="transmembrane region" description="Helical" evidence="6">
    <location>
        <begin position="245"/>
        <end position="266"/>
    </location>
</feature>
<dbReference type="Proteomes" id="UP000230790">
    <property type="component" value="Unassembled WGS sequence"/>
</dbReference>
<comment type="catalytic activity">
    <reaction evidence="6">
        <text>a quinone + NADH + 5 H(+)(in) = a quinol + NAD(+) + 4 H(+)(out)</text>
        <dbReference type="Rhea" id="RHEA:57888"/>
        <dbReference type="ChEBI" id="CHEBI:15378"/>
        <dbReference type="ChEBI" id="CHEBI:24646"/>
        <dbReference type="ChEBI" id="CHEBI:57540"/>
        <dbReference type="ChEBI" id="CHEBI:57945"/>
        <dbReference type="ChEBI" id="CHEBI:132124"/>
    </reaction>
</comment>
<dbReference type="EMBL" id="PGTN01000046">
    <property type="protein sequence ID" value="PJF47497.1"/>
    <property type="molecule type" value="Genomic_DNA"/>
</dbReference>